<dbReference type="RefSeq" id="WP_190580930.1">
    <property type="nucleotide sequence ID" value="NZ_CAWPQU010000039.1"/>
</dbReference>
<keyword evidence="1" id="KW-0808">Transferase</keyword>
<evidence type="ECO:0000313" key="2">
    <source>
        <dbReference type="EMBL" id="MBD2319205.1"/>
    </source>
</evidence>
<dbReference type="Gene3D" id="3.40.50.2000">
    <property type="entry name" value="Glycogen Phosphorylase B"/>
    <property type="match status" value="2"/>
</dbReference>
<dbReference type="Pfam" id="PF13692">
    <property type="entry name" value="Glyco_trans_1_4"/>
    <property type="match status" value="1"/>
</dbReference>
<keyword evidence="3" id="KW-1185">Reference proteome</keyword>
<proteinExistence type="predicted"/>
<dbReference type="SUPFAM" id="SSF53756">
    <property type="entry name" value="UDP-Glycosyltransferase/glycogen phosphorylase"/>
    <property type="match status" value="1"/>
</dbReference>
<accession>A0ABR8CGX6</accession>
<dbReference type="PANTHER" id="PTHR46401:SF2">
    <property type="entry name" value="GLYCOSYLTRANSFERASE WBBK-RELATED"/>
    <property type="match status" value="1"/>
</dbReference>
<name>A0ABR8CGX6_9CYAN</name>
<dbReference type="PANTHER" id="PTHR46401">
    <property type="entry name" value="GLYCOSYLTRANSFERASE WBBK-RELATED"/>
    <property type="match status" value="1"/>
</dbReference>
<evidence type="ECO:0000256" key="1">
    <source>
        <dbReference type="ARBA" id="ARBA00022679"/>
    </source>
</evidence>
<dbReference type="EMBL" id="JACJQY010000044">
    <property type="protein sequence ID" value="MBD2319205.1"/>
    <property type="molecule type" value="Genomic_DNA"/>
</dbReference>
<gene>
    <name evidence="2" type="ORF">H6G05_20465</name>
</gene>
<protein>
    <submittedName>
        <fullName evidence="2">Glycosyltransferase</fullName>
    </submittedName>
</protein>
<evidence type="ECO:0000313" key="3">
    <source>
        <dbReference type="Proteomes" id="UP000618445"/>
    </source>
</evidence>
<organism evidence="2 3">
    <name type="scientific">Phormidium tenue FACHB-1050</name>
    <dbReference type="NCBI Taxonomy" id="2692857"/>
    <lineage>
        <taxon>Bacteria</taxon>
        <taxon>Bacillati</taxon>
        <taxon>Cyanobacteriota</taxon>
        <taxon>Cyanophyceae</taxon>
        <taxon>Oscillatoriophycideae</taxon>
        <taxon>Oscillatoriales</taxon>
        <taxon>Oscillatoriaceae</taxon>
        <taxon>Phormidium</taxon>
    </lineage>
</organism>
<dbReference type="Proteomes" id="UP000618445">
    <property type="component" value="Unassembled WGS sequence"/>
</dbReference>
<comment type="caution">
    <text evidence="2">The sequence shown here is derived from an EMBL/GenBank/DDBJ whole genome shotgun (WGS) entry which is preliminary data.</text>
</comment>
<reference evidence="2 3" key="1">
    <citation type="journal article" date="2020" name="ISME J.">
        <title>Comparative genomics reveals insights into cyanobacterial evolution and habitat adaptation.</title>
        <authorList>
            <person name="Chen M.Y."/>
            <person name="Teng W.K."/>
            <person name="Zhao L."/>
            <person name="Hu C.X."/>
            <person name="Zhou Y.K."/>
            <person name="Han B.P."/>
            <person name="Song L.R."/>
            <person name="Shu W.S."/>
        </authorList>
    </citation>
    <scope>NUCLEOTIDE SEQUENCE [LARGE SCALE GENOMIC DNA]</scope>
    <source>
        <strain evidence="2 3">FACHB-1050</strain>
    </source>
</reference>
<sequence>MSTNSPKKKVLFQLPVKLKPIYYGTQPRILGILKYFNDRRDRISVDVVVANQWLKESYITPKWDDEQTQEALKFVDNVFIYEARRNLLEFLYTRSKIFYYQVLWKEQMPIDTDFYSPPGYVNYVRSLGKRNTYDFAWINTVNFAHLAKPFQSTSTKTIIDTHDIMCRLRKVLKDVLNYKGLKFDYDLNFEKEVQLLNTFDVVISDSNYEFTTLKNYLSADKLSSIPHCVDVLGSDAELIPYQERNFKYDLLFLGMSNPQNVDAMKFFLGEIFPNIVKGKPDVRLAIAGKISNDIQNICNDLQVDPQLLQNIEIMGYVPDLSALYYGARLMLCPVRTGGGTNMRLVEAMSYSLPIITTRQCAGALSMQNNVNALITDDPVEYTEYVLQALADPQRAQQISHEIKQTYDRQYAKSVIYEQLDTLFGIN</sequence>